<dbReference type="Gene3D" id="2.60.40.150">
    <property type="entry name" value="C2 domain"/>
    <property type="match status" value="1"/>
</dbReference>
<protein>
    <recommendedName>
        <fullName evidence="1">C2 domain-containing protein</fullName>
    </recommendedName>
</protein>
<evidence type="ECO:0000313" key="2">
    <source>
        <dbReference type="EMBL" id="CCC50146.1"/>
    </source>
</evidence>
<reference evidence="2" key="1">
    <citation type="journal article" date="2012" name="Proc. Natl. Acad. Sci. U.S.A.">
        <title>Antigenic diversity is generated by distinct evolutionary mechanisms in African trypanosome species.</title>
        <authorList>
            <person name="Jackson A.P."/>
            <person name="Berry A."/>
            <person name="Aslett M."/>
            <person name="Allison H.C."/>
            <person name="Burton P."/>
            <person name="Vavrova-Anderson J."/>
            <person name="Brown R."/>
            <person name="Browne H."/>
            <person name="Corton N."/>
            <person name="Hauser H."/>
            <person name="Gamble J."/>
            <person name="Gilderthorp R."/>
            <person name="Marcello L."/>
            <person name="McQuillan J."/>
            <person name="Otto T.D."/>
            <person name="Quail M.A."/>
            <person name="Sanders M.J."/>
            <person name="van Tonder A."/>
            <person name="Ginger M.L."/>
            <person name="Field M.C."/>
            <person name="Barry J.D."/>
            <person name="Hertz-Fowler C."/>
            <person name="Berriman M."/>
        </authorList>
    </citation>
    <scope>NUCLEOTIDE SEQUENCE</scope>
    <source>
        <strain evidence="2">Y486</strain>
    </source>
</reference>
<dbReference type="PANTHER" id="PTHR45761:SF1">
    <property type="entry name" value="EXTENDED SYNAPTOTAGMIN-LIKE PROTEIN 2, ISOFORM C"/>
    <property type="match status" value="1"/>
</dbReference>
<name>G0TZW8_TRYVY</name>
<dbReference type="PROSITE" id="PS50004">
    <property type="entry name" value="C2"/>
    <property type="match status" value="1"/>
</dbReference>
<dbReference type="SUPFAM" id="SSF49562">
    <property type="entry name" value="C2 domain (Calcium/lipid-binding domain, CaLB)"/>
    <property type="match status" value="1"/>
</dbReference>
<sequence>MGRLEVCICGARNLQADHINALPDPYCSVHVGDKTFKTTVARNSCNPVWNQISRFHVSGEANANICIEIWDKNVAADDILGSCCFSLSGLTMGVVEDLWLRLSHCSTKAELHICVLACDFGKKPTDEERWRVTSDISSCPVLATGIKFPPSPQPVTVSTNSNNTPLVSNMGPAVVPAAAQ</sequence>
<dbReference type="CDD" id="cd00030">
    <property type="entry name" value="C2"/>
    <property type="match status" value="1"/>
</dbReference>
<proteinExistence type="predicted"/>
<dbReference type="OMA" id="AQVCVEL"/>
<organism evidence="2">
    <name type="scientific">Trypanosoma vivax (strain Y486)</name>
    <dbReference type="NCBI Taxonomy" id="1055687"/>
    <lineage>
        <taxon>Eukaryota</taxon>
        <taxon>Discoba</taxon>
        <taxon>Euglenozoa</taxon>
        <taxon>Kinetoplastea</taxon>
        <taxon>Metakinetoplastina</taxon>
        <taxon>Trypanosomatida</taxon>
        <taxon>Trypanosomatidae</taxon>
        <taxon>Trypanosoma</taxon>
        <taxon>Duttonella</taxon>
    </lineage>
</organism>
<dbReference type="InterPro" id="IPR051634">
    <property type="entry name" value="Extended_Synaptotagmin"/>
</dbReference>
<gene>
    <name evidence="2" type="ORF">TVY486_0807530</name>
</gene>
<dbReference type="InterPro" id="IPR035892">
    <property type="entry name" value="C2_domain_sf"/>
</dbReference>
<dbReference type="SMART" id="SM00239">
    <property type="entry name" value="C2"/>
    <property type="match status" value="1"/>
</dbReference>
<accession>G0TZW8</accession>
<dbReference type="Pfam" id="PF00168">
    <property type="entry name" value="C2"/>
    <property type="match status" value="1"/>
</dbReference>
<dbReference type="AlphaFoldDB" id="G0TZW8"/>
<evidence type="ECO:0000259" key="1">
    <source>
        <dbReference type="PROSITE" id="PS50004"/>
    </source>
</evidence>
<dbReference type="InterPro" id="IPR000008">
    <property type="entry name" value="C2_dom"/>
</dbReference>
<dbReference type="VEuPathDB" id="TriTrypDB:TvY486_0807530"/>
<dbReference type="EMBL" id="HE573024">
    <property type="protein sequence ID" value="CCC50146.1"/>
    <property type="molecule type" value="Genomic_DNA"/>
</dbReference>
<feature type="domain" description="C2" evidence="1">
    <location>
        <begin position="1"/>
        <end position="100"/>
    </location>
</feature>
<dbReference type="PANTHER" id="PTHR45761">
    <property type="entry name" value="EXTENDED SYNAPTOTAGMIN-LIKE PROTEIN 2, ISOFORM C"/>
    <property type="match status" value="1"/>
</dbReference>